<feature type="domain" description="Lipoxygenase" evidence="12">
    <location>
        <begin position="97"/>
        <end position="160"/>
    </location>
</feature>
<dbReference type="GO" id="GO:0042744">
    <property type="term" value="P:hydrogen peroxide catabolic process"/>
    <property type="evidence" value="ECO:0007669"/>
    <property type="project" value="UniProtKB-KW"/>
</dbReference>
<dbReference type="GO" id="GO:0020037">
    <property type="term" value="F:heme binding"/>
    <property type="evidence" value="ECO:0007669"/>
    <property type="project" value="UniProtKB-UniRule"/>
</dbReference>
<feature type="region of interest" description="Disordered" evidence="10">
    <location>
        <begin position="216"/>
        <end position="243"/>
    </location>
</feature>
<feature type="binding site" evidence="8">
    <location>
        <position position="248"/>
    </location>
    <ligand>
        <name>Ca(2+)</name>
        <dbReference type="ChEBI" id="CHEBI:29108"/>
        <label>2</label>
    </ligand>
</feature>
<keyword evidence="9" id="KW-0964">Secreted</keyword>
<evidence type="ECO:0000256" key="3">
    <source>
        <dbReference type="ARBA" id="ARBA00022559"/>
    </source>
</evidence>
<comment type="cofactor">
    <cofactor evidence="8 9">
        <name>Ca(2+)</name>
        <dbReference type="ChEBI" id="CHEBI:29108"/>
    </cofactor>
    <text evidence="8 9">Binds 2 calcium ions per subunit.</text>
</comment>
<dbReference type="GO" id="GO:0005576">
    <property type="term" value="C:extracellular region"/>
    <property type="evidence" value="ECO:0007669"/>
    <property type="project" value="UniProtKB-SubCell"/>
</dbReference>
<dbReference type="InterPro" id="IPR036226">
    <property type="entry name" value="LipOase_C_sf"/>
</dbReference>
<keyword evidence="3 9" id="KW-0575">Peroxidase</keyword>
<accession>A0AAN8URB4</accession>
<comment type="catalytic activity">
    <reaction evidence="1 9">
        <text>2 a phenolic donor + H2O2 = 2 a phenolic radical donor + 2 H2O</text>
        <dbReference type="Rhea" id="RHEA:56136"/>
        <dbReference type="ChEBI" id="CHEBI:15377"/>
        <dbReference type="ChEBI" id="CHEBI:16240"/>
        <dbReference type="ChEBI" id="CHEBI:139520"/>
        <dbReference type="ChEBI" id="CHEBI:139521"/>
        <dbReference type="EC" id="1.11.1.7"/>
    </reaction>
</comment>
<feature type="compositionally biased region" description="Low complexity" evidence="10">
    <location>
        <begin position="218"/>
        <end position="236"/>
    </location>
</feature>
<dbReference type="Proteomes" id="UP001370490">
    <property type="component" value="Unassembled WGS sequence"/>
</dbReference>
<dbReference type="GO" id="GO:0006979">
    <property type="term" value="P:response to oxidative stress"/>
    <property type="evidence" value="ECO:0007669"/>
    <property type="project" value="UniProtKB-UniRule"/>
</dbReference>
<name>A0AAN8URB4_9MAGN</name>
<protein>
    <recommendedName>
        <fullName evidence="2 9">Peroxidase</fullName>
        <ecNumber evidence="2 9">1.11.1.7</ecNumber>
    </recommendedName>
</protein>
<evidence type="ECO:0000256" key="5">
    <source>
        <dbReference type="ARBA" id="ARBA00022723"/>
    </source>
</evidence>
<keyword evidence="6 9" id="KW-0560">Oxidoreductase</keyword>
<feature type="domain" description="Plant heme peroxidase family profile" evidence="11">
    <location>
        <begin position="88"/>
        <end position="311"/>
    </location>
</feature>
<evidence type="ECO:0000259" key="11">
    <source>
        <dbReference type="PROSITE" id="PS50873"/>
    </source>
</evidence>
<evidence type="ECO:0000313" key="14">
    <source>
        <dbReference type="Proteomes" id="UP001370490"/>
    </source>
</evidence>
<dbReference type="SUPFAM" id="SSF48113">
    <property type="entry name" value="Heme-dependent peroxidases"/>
    <property type="match status" value="1"/>
</dbReference>
<evidence type="ECO:0000256" key="8">
    <source>
        <dbReference type="PIRSR" id="PIRSR600823-3"/>
    </source>
</evidence>
<comment type="function">
    <text evidence="9">Removal of H(2)O(2), oxidation of toxic reductants, biosynthesis and degradation of lignin, suberization, auxin catabolism, response to environmental stresses such as wounding, pathogen attack and oxidative stress.</text>
</comment>
<dbReference type="GO" id="GO:0140825">
    <property type="term" value="F:lactoperoxidase activity"/>
    <property type="evidence" value="ECO:0007669"/>
    <property type="project" value="UniProtKB-EC"/>
</dbReference>
<dbReference type="Gene3D" id="1.10.420.10">
    <property type="entry name" value="Peroxidase, domain 2"/>
    <property type="match status" value="1"/>
</dbReference>
<dbReference type="Pfam" id="PF00305">
    <property type="entry name" value="Lipoxygenase"/>
    <property type="match status" value="1"/>
</dbReference>
<keyword evidence="5 8" id="KW-0479">Metal-binding</keyword>
<dbReference type="PROSITE" id="PS50873">
    <property type="entry name" value="PEROXIDASE_4"/>
    <property type="match status" value="1"/>
</dbReference>
<evidence type="ECO:0000256" key="6">
    <source>
        <dbReference type="ARBA" id="ARBA00023002"/>
    </source>
</evidence>
<keyword evidence="8 9" id="KW-0106">Calcium</keyword>
<dbReference type="PROSITE" id="PS51393">
    <property type="entry name" value="LIPOXYGENASE_3"/>
    <property type="match status" value="1"/>
</dbReference>
<comment type="similarity">
    <text evidence="9">Belongs to the peroxidase family. Classical plant (class III) peroxidase subfamily.</text>
</comment>
<evidence type="ECO:0000313" key="13">
    <source>
        <dbReference type="EMBL" id="KAK6917644.1"/>
    </source>
</evidence>
<keyword evidence="14" id="KW-1185">Reference proteome</keyword>
<sequence>MGFYSFYRDGLILCSSWVWSGGKWRIYLNFEKRNSSSDVGCLSHWTQAVWKIKRMQKEWKRGMEGSLNSPLRIILLQISPSSSGLPLDSMLLSTSGEPDIQEAFYKFSMEIKMIEKEIEKRNADPYKRKRCGAGSPPYKLLRPSSERGTTCRGVPDSITGFLHPCEVHIVGYARTKISDDEHRDGIRGYLLHDKDNLDLSVEVSEFLIISLNHDRVNSESPSPAPSSDSSAVPAKSNNNSMPNGENFDAHFYKNLLKGKGLVFSDQQLTLSAITPRIGRAYASDEGGEQAFRRDFARAMIKLSNLNVLTAR</sequence>
<comment type="caution">
    <text evidence="13">The sequence shown here is derived from an EMBL/GenBank/DDBJ whole genome shotgun (WGS) entry which is preliminary data.</text>
</comment>
<dbReference type="InterPro" id="IPR002016">
    <property type="entry name" value="Haem_peroxidase"/>
</dbReference>
<evidence type="ECO:0000259" key="12">
    <source>
        <dbReference type="PROSITE" id="PS51393"/>
    </source>
</evidence>
<dbReference type="GO" id="GO:0016702">
    <property type="term" value="F:oxidoreductase activity, acting on single donors with incorporation of molecular oxygen, incorporation of two atoms of oxygen"/>
    <property type="evidence" value="ECO:0007669"/>
    <property type="project" value="InterPro"/>
</dbReference>
<gene>
    <name evidence="13" type="ORF">RJ641_018395</name>
</gene>
<evidence type="ECO:0000256" key="10">
    <source>
        <dbReference type="SAM" id="MobiDB-lite"/>
    </source>
</evidence>
<dbReference type="EMBL" id="JBAMMX010000023">
    <property type="protein sequence ID" value="KAK6917644.1"/>
    <property type="molecule type" value="Genomic_DNA"/>
</dbReference>
<reference evidence="13 14" key="1">
    <citation type="submission" date="2023-12" db="EMBL/GenBank/DDBJ databases">
        <title>A high-quality genome assembly for Dillenia turbinata (Dilleniales).</title>
        <authorList>
            <person name="Chanderbali A."/>
        </authorList>
    </citation>
    <scope>NUCLEOTIDE SEQUENCE [LARGE SCALE GENOMIC DNA]</scope>
    <source>
        <strain evidence="13">LSX21</strain>
        <tissue evidence="13">Leaf</tissue>
    </source>
</reference>
<dbReference type="EC" id="1.11.1.7" evidence="2 9"/>
<evidence type="ECO:0000256" key="1">
    <source>
        <dbReference type="ARBA" id="ARBA00000189"/>
    </source>
</evidence>
<proteinExistence type="inferred from homology"/>
<dbReference type="InterPro" id="IPR010255">
    <property type="entry name" value="Haem_peroxidase_sf"/>
</dbReference>
<dbReference type="Gene3D" id="1.20.245.10">
    <property type="entry name" value="Lipoxygenase-1, Domain 5"/>
    <property type="match status" value="1"/>
</dbReference>
<comment type="subcellular location">
    <subcellularLocation>
        <location evidence="9">Secreted</location>
    </subcellularLocation>
</comment>
<dbReference type="PRINTS" id="PR00461">
    <property type="entry name" value="PLPEROXIDASE"/>
</dbReference>
<comment type="cofactor">
    <cofactor evidence="9">
        <name>heme b</name>
        <dbReference type="ChEBI" id="CHEBI:60344"/>
    </cofactor>
    <text evidence="9">Binds 1 heme b (iron(II)-protoporphyrin IX) group per subunit.</text>
</comment>
<evidence type="ECO:0000256" key="9">
    <source>
        <dbReference type="RuleBase" id="RU362060"/>
    </source>
</evidence>
<evidence type="ECO:0000256" key="7">
    <source>
        <dbReference type="ARBA" id="ARBA00023004"/>
    </source>
</evidence>
<organism evidence="13 14">
    <name type="scientific">Dillenia turbinata</name>
    <dbReference type="NCBI Taxonomy" id="194707"/>
    <lineage>
        <taxon>Eukaryota</taxon>
        <taxon>Viridiplantae</taxon>
        <taxon>Streptophyta</taxon>
        <taxon>Embryophyta</taxon>
        <taxon>Tracheophyta</taxon>
        <taxon>Spermatophyta</taxon>
        <taxon>Magnoliopsida</taxon>
        <taxon>eudicotyledons</taxon>
        <taxon>Gunneridae</taxon>
        <taxon>Pentapetalae</taxon>
        <taxon>Dilleniales</taxon>
        <taxon>Dilleniaceae</taxon>
        <taxon>Dillenia</taxon>
    </lineage>
</organism>
<dbReference type="GO" id="GO:0046872">
    <property type="term" value="F:metal ion binding"/>
    <property type="evidence" value="ECO:0007669"/>
    <property type="project" value="UniProtKB-UniRule"/>
</dbReference>
<evidence type="ECO:0000256" key="2">
    <source>
        <dbReference type="ARBA" id="ARBA00012313"/>
    </source>
</evidence>
<dbReference type="AlphaFoldDB" id="A0AAN8URB4"/>
<keyword evidence="7 9" id="KW-0408">Iron</keyword>
<dbReference type="InterPro" id="IPR013819">
    <property type="entry name" value="LipOase_C"/>
</dbReference>
<dbReference type="SUPFAM" id="SSF48484">
    <property type="entry name" value="Lipoxigenase"/>
    <property type="match status" value="1"/>
</dbReference>
<keyword evidence="4 9" id="KW-0349">Heme</keyword>
<evidence type="ECO:0000256" key="4">
    <source>
        <dbReference type="ARBA" id="ARBA00022617"/>
    </source>
</evidence>
<dbReference type="InterPro" id="IPR000823">
    <property type="entry name" value="Peroxidase_pln"/>
</dbReference>
<keyword evidence="9" id="KW-0376">Hydrogen peroxide</keyword>